<accession>W4FHQ3</accession>
<reference evidence="1" key="1">
    <citation type="submission" date="2013-12" db="EMBL/GenBank/DDBJ databases">
        <title>The Genome Sequence of Aphanomyces astaci APO3.</title>
        <authorList>
            <consortium name="The Broad Institute Genomics Platform"/>
            <person name="Russ C."/>
            <person name="Tyler B."/>
            <person name="van West P."/>
            <person name="Dieguez-Uribeondo J."/>
            <person name="Young S.K."/>
            <person name="Zeng Q."/>
            <person name="Gargeya S."/>
            <person name="Fitzgerald M."/>
            <person name="Abouelleil A."/>
            <person name="Alvarado L."/>
            <person name="Chapman S.B."/>
            <person name="Gainer-Dewar J."/>
            <person name="Goldberg J."/>
            <person name="Griggs A."/>
            <person name="Gujja S."/>
            <person name="Hansen M."/>
            <person name="Howarth C."/>
            <person name="Imamovic A."/>
            <person name="Ireland A."/>
            <person name="Larimer J."/>
            <person name="McCowan C."/>
            <person name="Murphy C."/>
            <person name="Pearson M."/>
            <person name="Poon T.W."/>
            <person name="Priest M."/>
            <person name="Roberts A."/>
            <person name="Saif S."/>
            <person name="Shea T."/>
            <person name="Sykes S."/>
            <person name="Wortman J."/>
            <person name="Nusbaum C."/>
            <person name="Birren B."/>
        </authorList>
    </citation>
    <scope>NUCLEOTIDE SEQUENCE [LARGE SCALE GENOMIC DNA]</scope>
    <source>
        <strain evidence="1">APO3</strain>
    </source>
</reference>
<evidence type="ECO:0000313" key="1">
    <source>
        <dbReference type="EMBL" id="ETV67037.1"/>
    </source>
</evidence>
<sequence>MVRGDIYIRRALKAHDNRQRGGSDGITRRDGLGNDRVDVFLCNVQVLLQRVAQVLVLRHDPRQFVGLLFGDVGPERGGRLMHLTHAQPFQVPCHGSHFFPQSVDLVFHAVAFLTS</sequence>
<dbReference type="AlphaFoldDB" id="W4FHQ3"/>
<proteinExistence type="predicted"/>
<dbReference type="GeneID" id="20818609"/>
<protein>
    <submittedName>
        <fullName evidence="1">Uncharacterized protein</fullName>
    </submittedName>
</protein>
<dbReference type="RefSeq" id="XP_009843406.1">
    <property type="nucleotide sequence ID" value="XM_009845104.1"/>
</dbReference>
<gene>
    <name evidence="1" type="ORF">H257_16613</name>
</gene>
<organism evidence="1">
    <name type="scientific">Aphanomyces astaci</name>
    <name type="common">Crayfish plague agent</name>
    <dbReference type="NCBI Taxonomy" id="112090"/>
    <lineage>
        <taxon>Eukaryota</taxon>
        <taxon>Sar</taxon>
        <taxon>Stramenopiles</taxon>
        <taxon>Oomycota</taxon>
        <taxon>Saprolegniomycetes</taxon>
        <taxon>Saprolegniales</taxon>
        <taxon>Verrucalvaceae</taxon>
        <taxon>Aphanomyces</taxon>
    </lineage>
</organism>
<name>W4FHQ3_APHAT</name>
<dbReference type="EMBL" id="KI913202">
    <property type="protein sequence ID" value="ETV67037.1"/>
    <property type="molecule type" value="Genomic_DNA"/>
</dbReference>
<dbReference type="VEuPathDB" id="FungiDB:H257_16613"/>